<organism evidence="2 4">
    <name type="scientific">Treponema phagedenis</name>
    <dbReference type="NCBI Taxonomy" id="162"/>
    <lineage>
        <taxon>Bacteria</taxon>
        <taxon>Pseudomonadati</taxon>
        <taxon>Spirochaetota</taxon>
        <taxon>Spirochaetia</taxon>
        <taxon>Spirochaetales</taxon>
        <taxon>Treponemataceae</taxon>
        <taxon>Treponema</taxon>
    </lineage>
</organism>
<evidence type="ECO:0000313" key="2">
    <source>
        <dbReference type="EMBL" id="QEJ96618.1"/>
    </source>
</evidence>
<dbReference type="NCBIfam" id="NF033516">
    <property type="entry name" value="transpos_IS3"/>
    <property type="match status" value="1"/>
</dbReference>
<dbReference type="PANTHER" id="PTHR46889">
    <property type="entry name" value="TRANSPOSASE INSF FOR INSERTION SEQUENCE IS3B-RELATED"/>
    <property type="match status" value="1"/>
</dbReference>
<dbReference type="InterPro" id="IPR048020">
    <property type="entry name" value="Transpos_IS3"/>
</dbReference>
<dbReference type="InterPro" id="IPR012337">
    <property type="entry name" value="RNaseH-like_sf"/>
</dbReference>
<sequence>MQVHITKDLHKRKFQVKKICEITGIARSVYYSNKDNTTKHEKDMIICEAIKKLPKKIQQTAGAKPKSKLLSVMLDRPINHKRVERIAKKYGLQAKIRRRKHPKEYYKQKKEERKNLPSNILNREFVATTFLRKLVTDISYFRVKGGWLYLSPILDLYNREIVAYACSRHVDAQLAVDTVTHRAEKYSLEGVLLHSDQGATYTSHAYREKLTELGMIQSMSRRGNCWDNACIENFFGTIKCESGYYGTLENGLLTYKQMEELISKYIEFFNNERIQKKLGWKSLVDFRTQVA</sequence>
<dbReference type="SUPFAM" id="SSF53098">
    <property type="entry name" value="Ribonuclease H-like"/>
    <property type="match status" value="1"/>
</dbReference>
<reference evidence="2 4" key="1">
    <citation type="submission" date="2019-08" db="EMBL/GenBank/DDBJ databases">
        <authorList>
            <person name="Kuhnert P."/>
        </authorList>
    </citation>
    <scope>NUCLEOTIDE SEQUENCE [LARGE SCALE GENOMIC DNA]</scope>
    <source>
        <strain evidence="2 4">B36.5</strain>
    </source>
</reference>
<evidence type="ECO:0000313" key="4">
    <source>
        <dbReference type="Proteomes" id="UP000323594"/>
    </source>
</evidence>
<feature type="domain" description="Integrase catalytic" evidence="1">
    <location>
        <begin position="113"/>
        <end position="291"/>
    </location>
</feature>
<accession>A0AAF1DBB3</accession>
<dbReference type="EMBL" id="CP042817">
    <property type="protein sequence ID" value="QEJ96618.1"/>
    <property type="molecule type" value="Genomic_DNA"/>
</dbReference>
<evidence type="ECO:0000313" key="3">
    <source>
        <dbReference type="EMBL" id="QEJ97569.1"/>
    </source>
</evidence>
<dbReference type="PROSITE" id="PS50994">
    <property type="entry name" value="INTEGRASE"/>
    <property type="match status" value="1"/>
</dbReference>
<gene>
    <name evidence="2" type="ORF">FUT82_00395</name>
    <name evidence="3" type="ORF">FUT82_05840</name>
</gene>
<dbReference type="Pfam" id="PF13333">
    <property type="entry name" value="rve_2"/>
    <property type="match status" value="1"/>
</dbReference>
<dbReference type="InterPro" id="IPR001584">
    <property type="entry name" value="Integrase_cat-core"/>
</dbReference>
<dbReference type="Gene3D" id="3.30.420.10">
    <property type="entry name" value="Ribonuclease H-like superfamily/Ribonuclease H"/>
    <property type="match status" value="1"/>
</dbReference>
<dbReference type="PANTHER" id="PTHR46889:SF5">
    <property type="entry name" value="INTEGRASE PROTEIN"/>
    <property type="match status" value="1"/>
</dbReference>
<dbReference type="Proteomes" id="UP000323594">
    <property type="component" value="Chromosome"/>
</dbReference>
<dbReference type="GO" id="GO:0003676">
    <property type="term" value="F:nucleic acid binding"/>
    <property type="evidence" value="ECO:0007669"/>
    <property type="project" value="InterPro"/>
</dbReference>
<protein>
    <submittedName>
        <fullName evidence="2">IS3 family transposase</fullName>
    </submittedName>
</protein>
<dbReference type="InterPro" id="IPR036397">
    <property type="entry name" value="RNaseH_sf"/>
</dbReference>
<proteinExistence type="predicted"/>
<name>A0AAF1DBB3_TREPH</name>
<dbReference type="InterPro" id="IPR050900">
    <property type="entry name" value="Transposase_IS3/IS150/IS904"/>
</dbReference>
<dbReference type="GO" id="GO:0015074">
    <property type="term" value="P:DNA integration"/>
    <property type="evidence" value="ECO:0007669"/>
    <property type="project" value="InterPro"/>
</dbReference>
<dbReference type="Pfam" id="PF00665">
    <property type="entry name" value="rve"/>
    <property type="match status" value="1"/>
</dbReference>
<dbReference type="AlphaFoldDB" id="A0AAF1DBB3"/>
<evidence type="ECO:0000259" key="1">
    <source>
        <dbReference type="PROSITE" id="PS50994"/>
    </source>
</evidence>
<dbReference type="EMBL" id="CP042817">
    <property type="protein sequence ID" value="QEJ97569.1"/>
    <property type="molecule type" value="Genomic_DNA"/>
</dbReference>